<gene>
    <name evidence="7" type="ORF">PACTADRAFT_58115</name>
</gene>
<dbReference type="InterPro" id="IPR011987">
    <property type="entry name" value="ATPase_V1-cplx_hsu_C"/>
</dbReference>
<dbReference type="PANTHER" id="PTHR10698">
    <property type="entry name" value="V-TYPE PROTON ATPASE SUBUNIT H"/>
    <property type="match status" value="1"/>
</dbReference>
<keyword evidence="2 5" id="KW-0813">Transport</keyword>
<dbReference type="InterPro" id="IPR011989">
    <property type="entry name" value="ARM-like"/>
</dbReference>
<reference evidence="8" key="1">
    <citation type="submission" date="2016-05" db="EMBL/GenBank/DDBJ databases">
        <title>Comparative genomics of biotechnologically important yeasts.</title>
        <authorList>
            <consortium name="DOE Joint Genome Institute"/>
            <person name="Riley R."/>
            <person name="Haridas S."/>
            <person name="Wolfe K.H."/>
            <person name="Lopes M.R."/>
            <person name="Hittinger C.T."/>
            <person name="Goker M."/>
            <person name="Salamov A."/>
            <person name="Wisecaver J."/>
            <person name="Long T.M."/>
            <person name="Aerts A.L."/>
            <person name="Barry K."/>
            <person name="Choi C."/>
            <person name="Clum A."/>
            <person name="Coughlan A.Y."/>
            <person name="Deshpande S."/>
            <person name="Douglass A.P."/>
            <person name="Hanson S.J."/>
            <person name="Klenk H.-P."/>
            <person name="Labutti K."/>
            <person name="Lapidus A."/>
            <person name="Lindquist E."/>
            <person name="Lipzen A."/>
            <person name="Meier-Kolthoff J.P."/>
            <person name="Ohm R.A."/>
            <person name="Otillar R.P."/>
            <person name="Pangilinan J."/>
            <person name="Peng Y."/>
            <person name="Rokas A."/>
            <person name="Rosa C.A."/>
            <person name="Scheuner C."/>
            <person name="Sibirny A.A."/>
            <person name="Slot J.C."/>
            <person name="Stielow J.B."/>
            <person name="Sun H."/>
            <person name="Kurtzman C.P."/>
            <person name="Blackwell M."/>
            <person name="Grigoriev I.V."/>
            <person name="Jeffries T.W."/>
        </authorList>
    </citation>
    <scope>NUCLEOTIDE SEQUENCE [LARGE SCALE GENOMIC DNA]</scope>
    <source>
        <strain evidence="8">NRRL Y-2460</strain>
    </source>
</reference>
<dbReference type="STRING" id="669874.A0A1E4TUI7"/>
<dbReference type="OrthoDB" id="10263554at2759"/>
<evidence type="ECO:0000313" key="8">
    <source>
        <dbReference type="Proteomes" id="UP000094236"/>
    </source>
</evidence>
<dbReference type="Gene3D" id="1.25.10.10">
    <property type="entry name" value="Leucine-rich Repeat Variant"/>
    <property type="match status" value="1"/>
</dbReference>
<evidence type="ECO:0000256" key="4">
    <source>
        <dbReference type="ARBA" id="ARBA00023065"/>
    </source>
</evidence>
<keyword evidence="3 5" id="KW-0375">Hydrogen ion transport</keyword>
<proteinExistence type="inferred from homology"/>
<dbReference type="InterPro" id="IPR016024">
    <property type="entry name" value="ARM-type_fold"/>
</dbReference>
<feature type="domain" description="ATPase V1 complex subunit H C-terminal" evidence="6">
    <location>
        <begin position="335"/>
        <end position="471"/>
    </location>
</feature>
<comment type="function">
    <text evidence="5">Subunit of the V1 complex of vacuolar(H+)-ATPase (V-ATPase), a multisubunit enzyme composed of a peripheral complex (V1) that hydrolyzes ATP and a membrane integral complex (V0) that translocates protons. V-ATPase is responsible for acidifying and maintaining the pH of intracellular compartments.</text>
</comment>
<keyword evidence="8" id="KW-1185">Reference proteome</keyword>
<dbReference type="Proteomes" id="UP000094236">
    <property type="component" value="Unassembled WGS sequence"/>
</dbReference>
<evidence type="ECO:0000313" key="7">
    <source>
        <dbReference type="EMBL" id="ODV95379.1"/>
    </source>
</evidence>
<dbReference type="GO" id="GO:0000221">
    <property type="term" value="C:vacuolar proton-transporting V-type ATPase, V1 domain"/>
    <property type="evidence" value="ECO:0007669"/>
    <property type="project" value="UniProtKB-UniRule"/>
</dbReference>
<evidence type="ECO:0000256" key="3">
    <source>
        <dbReference type="ARBA" id="ARBA00022781"/>
    </source>
</evidence>
<comment type="subunit">
    <text evidence="5">V-ATPase is a heteromultimeric enzyme made up of two complexes: the ATP-hydrolytic V1 complex and the proton translocation V0 complex.</text>
</comment>
<comment type="similarity">
    <text evidence="1 5">Belongs to the V-ATPase H subunit family.</text>
</comment>
<dbReference type="InterPro" id="IPR004908">
    <property type="entry name" value="ATPase_V1-cplx_hsu"/>
</dbReference>
<accession>A0A1E4TUI7</accession>
<dbReference type="Pfam" id="PF11698">
    <property type="entry name" value="V-ATPase_H_C"/>
    <property type="match status" value="1"/>
</dbReference>
<dbReference type="Pfam" id="PF03224">
    <property type="entry name" value="V-ATPase_H_N"/>
    <property type="match status" value="1"/>
</dbReference>
<name>A0A1E4TUI7_PACTA</name>
<evidence type="ECO:0000256" key="1">
    <source>
        <dbReference type="ARBA" id="ARBA00008613"/>
    </source>
</evidence>
<sequence length="473" mass="54758">MTIESYSKFVIDSPFFESLTKPISSRPVPWEGYARSNQLSIDEADSMKKLDIQEIQEKIDTIDSNVALYSTKVLAVLNKLDRNDAIENLLDLIAKTYTDNNTRGPLVLLNGLLELNNIDSSLPFNTIAKFLDNQNETIQMLSSYDLTILLISAPKSMRISNDIVSNLFQLITTQFLVSENKNLVFFGIQLLKELLSISSFRHIFWSFQSNFFPPLYKLLNQNSTDLQLRYYTLLSIWLLSFNKEISIKLPELYKDIIAKYLSLSKDSVKEKIVRLAVSTLANFISIPKNENIIKVFLYEKAVDIFNQLIERKWADDELKQDLSLILTTLNDAVVNLTTFDQYEIELSKEQFNWSPPHKSEEFWIENVTKFKENNFKIFVQLIKLLQLSEDEQDAIFIFESLSKEQQQQFTLNQAIICHDLGMVVKHLPESIKFLEKNPSLKYTIMNLMNSQNADVKYEALRTTQILVSHSFTV</sequence>
<dbReference type="AlphaFoldDB" id="A0A1E4TUI7"/>
<evidence type="ECO:0000256" key="2">
    <source>
        <dbReference type="ARBA" id="ARBA00022448"/>
    </source>
</evidence>
<dbReference type="GO" id="GO:0000329">
    <property type="term" value="C:fungal-type vacuole membrane"/>
    <property type="evidence" value="ECO:0007669"/>
    <property type="project" value="TreeGrafter"/>
</dbReference>
<dbReference type="Gene3D" id="1.25.40.150">
    <property type="entry name" value="V-type ATPase, subunit H, C-terminal domain"/>
    <property type="match status" value="1"/>
</dbReference>
<dbReference type="PIRSF" id="PIRSF032184">
    <property type="entry name" value="ATPase_V1_H"/>
    <property type="match status" value="1"/>
</dbReference>
<dbReference type="SUPFAM" id="SSF48371">
    <property type="entry name" value="ARM repeat"/>
    <property type="match status" value="1"/>
</dbReference>
<dbReference type="EMBL" id="KV454014">
    <property type="protein sequence ID" value="ODV95379.1"/>
    <property type="molecule type" value="Genomic_DNA"/>
</dbReference>
<keyword evidence="4 5" id="KW-0406">Ion transport</keyword>
<dbReference type="GO" id="GO:0046961">
    <property type="term" value="F:proton-transporting ATPase activity, rotational mechanism"/>
    <property type="evidence" value="ECO:0007669"/>
    <property type="project" value="UniProtKB-UniRule"/>
</dbReference>
<protein>
    <recommendedName>
        <fullName evidence="5">V-type proton ATPase subunit H</fullName>
    </recommendedName>
</protein>
<evidence type="ECO:0000259" key="6">
    <source>
        <dbReference type="Pfam" id="PF11698"/>
    </source>
</evidence>
<organism evidence="7 8">
    <name type="scientific">Pachysolen tannophilus NRRL Y-2460</name>
    <dbReference type="NCBI Taxonomy" id="669874"/>
    <lineage>
        <taxon>Eukaryota</taxon>
        <taxon>Fungi</taxon>
        <taxon>Dikarya</taxon>
        <taxon>Ascomycota</taxon>
        <taxon>Saccharomycotina</taxon>
        <taxon>Pichiomycetes</taxon>
        <taxon>Pachysolenaceae</taxon>
        <taxon>Pachysolen</taxon>
    </lineage>
</organism>
<evidence type="ECO:0000256" key="5">
    <source>
        <dbReference type="PIRNR" id="PIRNR032184"/>
    </source>
</evidence>
<dbReference type="InterPro" id="IPR038497">
    <property type="entry name" value="ATPase_V1-cplx_hsu_C_sf"/>
</dbReference>
<dbReference type="PANTHER" id="PTHR10698:SF0">
    <property type="entry name" value="V-TYPE PROTON ATPASE SUBUNIT H"/>
    <property type="match status" value="1"/>
</dbReference>